<gene>
    <name evidence="1" type="ORF">RE6C_03934</name>
</gene>
<evidence type="ECO:0000313" key="2">
    <source>
        <dbReference type="Proteomes" id="UP000011529"/>
    </source>
</evidence>
<protein>
    <submittedName>
        <fullName evidence="1">Uncharacterized protein</fullName>
    </submittedName>
</protein>
<dbReference type="PATRIC" id="fig|1263867.3.peg.4213"/>
<dbReference type="EMBL" id="ANMO01000178">
    <property type="protein sequence ID" value="EMB15348.1"/>
    <property type="molecule type" value="Genomic_DNA"/>
</dbReference>
<reference evidence="1" key="1">
    <citation type="submission" date="2012-11" db="EMBL/GenBank/DDBJ databases">
        <title>Permanent draft genomes of Rhodopirellula europaea strain SH398 and 6C.</title>
        <authorList>
            <person name="Richter M."/>
            <person name="Richter-Heitmann T."/>
            <person name="Frank C."/>
            <person name="Harder J."/>
            <person name="Glockner F.O."/>
        </authorList>
    </citation>
    <scope>NUCLEOTIDE SEQUENCE</scope>
    <source>
        <strain evidence="1">6C</strain>
    </source>
</reference>
<evidence type="ECO:0000313" key="1">
    <source>
        <dbReference type="EMBL" id="EMB15348.1"/>
    </source>
</evidence>
<dbReference type="AlphaFoldDB" id="M2B0P3"/>
<reference evidence="1" key="2">
    <citation type="journal article" date="2013" name="Mar. Genomics">
        <title>Expression of sulfatases in Rhodopirellula baltica and the diversity of sulfatases in the genus Rhodopirellula.</title>
        <authorList>
            <person name="Wegner C.E."/>
            <person name="Richter-Heitmann T."/>
            <person name="Klindworth A."/>
            <person name="Klockow C."/>
            <person name="Richter M."/>
            <person name="Achstetter T."/>
            <person name="Glockner F.O."/>
            <person name="Harder J."/>
        </authorList>
    </citation>
    <scope>NUCLEOTIDE SEQUENCE [LARGE SCALE GENOMIC DNA]</scope>
    <source>
        <strain evidence="1">6C</strain>
    </source>
</reference>
<proteinExistence type="predicted"/>
<organism evidence="1 2">
    <name type="scientific">Rhodopirellula europaea 6C</name>
    <dbReference type="NCBI Taxonomy" id="1263867"/>
    <lineage>
        <taxon>Bacteria</taxon>
        <taxon>Pseudomonadati</taxon>
        <taxon>Planctomycetota</taxon>
        <taxon>Planctomycetia</taxon>
        <taxon>Pirellulales</taxon>
        <taxon>Pirellulaceae</taxon>
        <taxon>Rhodopirellula</taxon>
    </lineage>
</organism>
<sequence>MWHNRARAKLCRYFKNHPPSPDQCRRMVDAIINRLTDGRFSEQFKDQLSMAIRLAPDGMADAAALASGSERGYIRRYATWVRNTLDSSETTQDSGEP</sequence>
<comment type="caution">
    <text evidence="1">The sequence shown here is derived from an EMBL/GenBank/DDBJ whole genome shotgun (WGS) entry which is preliminary data.</text>
</comment>
<accession>M2B0P3</accession>
<name>M2B0P3_9BACT</name>
<keyword evidence="2" id="KW-1185">Reference proteome</keyword>
<dbReference type="Proteomes" id="UP000011529">
    <property type="component" value="Unassembled WGS sequence"/>
</dbReference>